<feature type="transmembrane region" description="Helical" evidence="1">
    <location>
        <begin position="154"/>
        <end position="172"/>
    </location>
</feature>
<feature type="transmembrane region" description="Helical" evidence="1">
    <location>
        <begin position="404"/>
        <end position="424"/>
    </location>
</feature>
<feature type="transmembrane region" description="Helical" evidence="1">
    <location>
        <begin position="47"/>
        <end position="68"/>
    </location>
</feature>
<keyword evidence="1" id="KW-0812">Transmembrane</keyword>
<dbReference type="EMBL" id="MLJW01000010">
    <property type="protein sequence ID" value="OIR14895.1"/>
    <property type="molecule type" value="Genomic_DNA"/>
</dbReference>
<evidence type="ECO:0000313" key="2">
    <source>
        <dbReference type="EMBL" id="OIR14895.1"/>
    </source>
</evidence>
<sequence>MCAAICAAPLVLRASAPAVGVDFPRSLTSYGDVPGEGLWTELSHRVAVQPFNLVATLLFVCAIVHTFLAPKIRHLAHAVETAHSARLARRRAEPGFSGHPEEVSFAGRLLHFLGEVEIVFGVWAVVLVASLTWARGWDTALGYVSGRVSYVEPVFVVIIMALASTRPVMVFAEACLRRLAMLGGGGLAAWWASILIAAPLLGSFITEPAAMTIAAMLLARIFYSAGPSPRFAYATLGLLFVNVSVGGTLTHFAAPPVLMVAGPWKWGTLHLLTHLGWKSAAAIVVSTACVGLVFRREFARMEASPSGRDPDDDGIPEHPIPAWITAVQLAFLGWTVFAAHQPVLAIAGFLFYLGFAQATAQHQRPLELGPPLLVGFFLAGLVVHGGLQGWWIQPVLTRLGERPLFFGALGLTAFNDNAAITYLATLVPGFTETLRYAVLAGAVAGGGLTVIANAPNPAGQAILGRFFPDGVKPLGLLLGALGPTAVVAACYLLL</sequence>
<feature type="transmembrane region" description="Helical" evidence="1">
    <location>
        <begin position="230"/>
        <end position="254"/>
    </location>
</feature>
<feature type="transmembrane region" description="Helical" evidence="1">
    <location>
        <begin position="343"/>
        <end position="360"/>
    </location>
</feature>
<feature type="transmembrane region" description="Helical" evidence="1">
    <location>
        <begin position="372"/>
        <end position="392"/>
    </location>
</feature>
<organism evidence="2">
    <name type="scientific">mine drainage metagenome</name>
    <dbReference type="NCBI Taxonomy" id="410659"/>
    <lineage>
        <taxon>unclassified sequences</taxon>
        <taxon>metagenomes</taxon>
        <taxon>ecological metagenomes</taxon>
    </lineage>
</organism>
<dbReference type="AlphaFoldDB" id="A0A1J5T282"/>
<comment type="caution">
    <text evidence="2">The sequence shown here is derived from an EMBL/GenBank/DDBJ whole genome shotgun (WGS) entry which is preliminary data.</text>
</comment>
<accession>A0A1J5T282</accession>
<feature type="transmembrane region" description="Helical" evidence="1">
    <location>
        <begin position="179"/>
        <end position="198"/>
    </location>
</feature>
<dbReference type="Pfam" id="PF07399">
    <property type="entry name" value="Na_H_antiport_3"/>
    <property type="match status" value="1"/>
</dbReference>
<dbReference type="InterPro" id="IPR009978">
    <property type="entry name" value="Na_H_antiport_3"/>
</dbReference>
<name>A0A1J5T282_9ZZZZ</name>
<feature type="transmembrane region" description="Helical" evidence="1">
    <location>
        <begin position="436"/>
        <end position="454"/>
    </location>
</feature>
<evidence type="ECO:0000256" key="1">
    <source>
        <dbReference type="SAM" id="Phobius"/>
    </source>
</evidence>
<reference evidence="2" key="1">
    <citation type="submission" date="2016-10" db="EMBL/GenBank/DDBJ databases">
        <title>Sequence of Gallionella enrichment culture.</title>
        <authorList>
            <person name="Poehlein A."/>
            <person name="Muehling M."/>
            <person name="Daniel R."/>
        </authorList>
    </citation>
    <scope>NUCLEOTIDE SEQUENCE</scope>
</reference>
<protein>
    <recommendedName>
        <fullName evidence="3">Na+/H+ antiporter</fullName>
    </recommendedName>
</protein>
<keyword evidence="1" id="KW-0472">Membrane</keyword>
<keyword evidence="1" id="KW-1133">Transmembrane helix</keyword>
<proteinExistence type="predicted"/>
<evidence type="ECO:0008006" key="3">
    <source>
        <dbReference type="Google" id="ProtNLM"/>
    </source>
</evidence>
<feature type="transmembrane region" description="Helical" evidence="1">
    <location>
        <begin position="474"/>
        <end position="493"/>
    </location>
</feature>
<gene>
    <name evidence="2" type="ORF">GALL_40110</name>
</gene>
<feature type="transmembrane region" description="Helical" evidence="1">
    <location>
        <begin position="204"/>
        <end position="223"/>
    </location>
</feature>
<feature type="transmembrane region" description="Helical" evidence="1">
    <location>
        <begin position="112"/>
        <end position="134"/>
    </location>
</feature>